<evidence type="ECO:0000259" key="5">
    <source>
        <dbReference type="PROSITE" id="PS51123"/>
    </source>
</evidence>
<dbReference type="PANTHER" id="PTHR30329:SF21">
    <property type="entry name" value="LIPOPROTEIN YIAD-RELATED"/>
    <property type="match status" value="1"/>
</dbReference>
<gene>
    <name evidence="6" type="ORF">BA177_01555</name>
</gene>
<sequence>MPGTRVDATGCELGREIELPLVNFVTDSDELLPAAAATLDAAVETLRMKPDLAIEVAGHTDSQGLEAYNQKLSQRRAETVRRYLIANGATNNLTVRGYGESEPVADNATAAGRAQNRRVVLRVVSP</sequence>
<dbReference type="GO" id="GO:0009279">
    <property type="term" value="C:cell outer membrane"/>
    <property type="evidence" value="ECO:0007669"/>
    <property type="project" value="UniProtKB-SubCell"/>
</dbReference>
<organism evidence="6 7">
    <name type="scientific">Woeseia oceani</name>
    <dbReference type="NCBI Taxonomy" id="1548547"/>
    <lineage>
        <taxon>Bacteria</taxon>
        <taxon>Pseudomonadati</taxon>
        <taxon>Pseudomonadota</taxon>
        <taxon>Gammaproteobacteria</taxon>
        <taxon>Woeseiales</taxon>
        <taxon>Woeseiaceae</taxon>
        <taxon>Woeseia</taxon>
    </lineage>
</organism>
<dbReference type="OrthoDB" id="9782229at2"/>
<proteinExistence type="predicted"/>
<dbReference type="InterPro" id="IPR006664">
    <property type="entry name" value="OMP_bac"/>
</dbReference>
<evidence type="ECO:0000256" key="1">
    <source>
        <dbReference type="ARBA" id="ARBA00004442"/>
    </source>
</evidence>
<dbReference type="Pfam" id="PF00691">
    <property type="entry name" value="OmpA"/>
    <property type="match status" value="1"/>
</dbReference>
<dbReference type="InterPro" id="IPR006665">
    <property type="entry name" value="OmpA-like"/>
</dbReference>
<evidence type="ECO:0000313" key="7">
    <source>
        <dbReference type="Proteomes" id="UP000092695"/>
    </source>
</evidence>
<feature type="domain" description="OmpA-like" evidence="5">
    <location>
        <begin position="11"/>
        <end position="126"/>
    </location>
</feature>
<evidence type="ECO:0000256" key="3">
    <source>
        <dbReference type="ARBA" id="ARBA00023237"/>
    </source>
</evidence>
<evidence type="ECO:0000313" key="6">
    <source>
        <dbReference type="EMBL" id="ANO50079.1"/>
    </source>
</evidence>
<reference evidence="6 7" key="1">
    <citation type="submission" date="2016-06" db="EMBL/GenBank/DDBJ databases">
        <title>Complete genome sequence of a deep-branching marine Gamma Proteobacterium Woeseia oceani type strain XK5.</title>
        <authorList>
            <person name="Mu D."/>
            <person name="Du Z."/>
        </authorList>
    </citation>
    <scope>NUCLEOTIDE SEQUENCE [LARGE SCALE GENOMIC DNA]</scope>
    <source>
        <strain evidence="6 7">XK5</strain>
    </source>
</reference>
<dbReference type="PANTHER" id="PTHR30329">
    <property type="entry name" value="STATOR ELEMENT OF FLAGELLAR MOTOR COMPLEX"/>
    <property type="match status" value="1"/>
</dbReference>
<evidence type="ECO:0000256" key="4">
    <source>
        <dbReference type="PROSITE-ProRule" id="PRU00473"/>
    </source>
</evidence>
<dbReference type="InterPro" id="IPR050330">
    <property type="entry name" value="Bact_OuterMem_StrucFunc"/>
</dbReference>
<dbReference type="STRING" id="1548547.BA177_01555"/>
<dbReference type="Proteomes" id="UP000092695">
    <property type="component" value="Chromosome"/>
</dbReference>
<dbReference type="SUPFAM" id="SSF103088">
    <property type="entry name" value="OmpA-like"/>
    <property type="match status" value="1"/>
</dbReference>
<protein>
    <recommendedName>
        <fullName evidence="5">OmpA-like domain-containing protein</fullName>
    </recommendedName>
</protein>
<dbReference type="AlphaFoldDB" id="A0A193LCF6"/>
<evidence type="ECO:0000256" key="2">
    <source>
        <dbReference type="ARBA" id="ARBA00023136"/>
    </source>
</evidence>
<dbReference type="InterPro" id="IPR036737">
    <property type="entry name" value="OmpA-like_sf"/>
</dbReference>
<keyword evidence="7" id="KW-1185">Reference proteome</keyword>
<dbReference type="RefSeq" id="WP_068612136.1">
    <property type="nucleotide sequence ID" value="NZ_CP016268.1"/>
</dbReference>
<dbReference type="PRINTS" id="PR01021">
    <property type="entry name" value="OMPADOMAIN"/>
</dbReference>
<dbReference type="CDD" id="cd07185">
    <property type="entry name" value="OmpA_C-like"/>
    <property type="match status" value="1"/>
</dbReference>
<accession>A0A193LCF6</accession>
<name>A0A193LCF6_9GAMM</name>
<dbReference type="KEGG" id="woc:BA177_01555"/>
<dbReference type="PROSITE" id="PS51123">
    <property type="entry name" value="OMPA_2"/>
    <property type="match status" value="1"/>
</dbReference>
<keyword evidence="3" id="KW-0998">Cell outer membrane</keyword>
<keyword evidence="2 4" id="KW-0472">Membrane</keyword>
<dbReference type="Gene3D" id="3.30.1330.60">
    <property type="entry name" value="OmpA-like domain"/>
    <property type="match status" value="1"/>
</dbReference>
<dbReference type="PRINTS" id="PR01023">
    <property type="entry name" value="NAFLGMOTY"/>
</dbReference>
<dbReference type="EMBL" id="CP016268">
    <property type="protein sequence ID" value="ANO50079.1"/>
    <property type="molecule type" value="Genomic_DNA"/>
</dbReference>
<comment type="subcellular location">
    <subcellularLocation>
        <location evidence="1">Cell outer membrane</location>
    </subcellularLocation>
</comment>